<proteinExistence type="predicted"/>
<evidence type="ECO:0000313" key="2">
    <source>
        <dbReference type="Proteomes" id="UP000828048"/>
    </source>
</evidence>
<organism evidence="1 2">
    <name type="scientific">Vaccinium darrowii</name>
    <dbReference type="NCBI Taxonomy" id="229202"/>
    <lineage>
        <taxon>Eukaryota</taxon>
        <taxon>Viridiplantae</taxon>
        <taxon>Streptophyta</taxon>
        <taxon>Embryophyta</taxon>
        <taxon>Tracheophyta</taxon>
        <taxon>Spermatophyta</taxon>
        <taxon>Magnoliopsida</taxon>
        <taxon>eudicotyledons</taxon>
        <taxon>Gunneridae</taxon>
        <taxon>Pentapetalae</taxon>
        <taxon>asterids</taxon>
        <taxon>Ericales</taxon>
        <taxon>Ericaceae</taxon>
        <taxon>Vaccinioideae</taxon>
        <taxon>Vaccinieae</taxon>
        <taxon>Vaccinium</taxon>
    </lineage>
</organism>
<evidence type="ECO:0000313" key="1">
    <source>
        <dbReference type="EMBL" id="KAH7846449.1"/>
    </source>
</evidence>
<name>A0ACB7XZT2_9ERIC</name>
<accession>A0ACB7XZT2</accession>
<dbReference type="EMBL" id="CM037155">
    <property type="protein sequence ID" value="KAH7846449.1"/>
    <property type="molecule type" value="Genomic_DNA"/>
</dbReference>
<sequence>MPFLPLWSRSRVDIENDWFSTKILLENYSNFKSTGPPTRFMYYHAGSWLDFPTEVVDQLRAGFKQGEPVIEVQTEGIRFLFDLYRMIQVDMESGENRSISWTDIKGESFFPRTFVDKFRQFDKSDVSPNVEVLEITKDSSSRNSKIGFQIQIGGTPTSNLNSIPNSDLNPSSSKRKREVLELGNRAKRGFGPLGLGLPRWPNTKLLVEGEPLYKIVKEHFMSGVGINEQNVKIIAIHQCLLIDRMDKARSSIFSSEVDKTKPDRRGPEAKVTFGWHGTSVENVKSIMNFGFVRPSRIFGSQAHGIGVHLSPLCAPHVSALLSEVDDYGEHHVLLCRVESGRREETEAGSEQLLPCTGNFDTGVDDLGNPKWREKWLKKFQEAVKSDCG</sequence>
<reference evidence="1 2" key="1">
    <citation type="journal article" date="2021" name="Hortic Res">
        <title>High-quality reference genome and annotation aids understanding of berry development for evergreen blueberry (Vaccinium darrowii).</title>
        <authorList>
            <person name="Yu J."/>
            <person name="Hulse-Kemp A.M."/>
            <person name="Babiker E."/>
            <person name="Staton M."/>
        </authorList>
    </citation>
    <scope>NUCLEOTIDE SEQUENCE [LARGE SCALE GENOMIC DNA]</scope>
    <source>
        <strain evidence="2">cv. NJ 8807/NJ 8810</strain>
        <tissue evidence="1">Young leaf</tissue>
    </source>
</reference>
<protein>
    <submittedName>
        <fullName evidence="1">Uncharacterized protein</fullName>
    </submittedName>
</protein>
<dbReference type="Proteomes" id="UP000828048">
    <property type="component" value="Chromosome 5"/>
</dbReference>
<comment type="caution">
    <text evidence="1">The sequence shown here is derived from an EMBL/GenBank/DDBJ whole genome shotgun (WGS) entry which is preliminary data.</text>
</comment>
<keyword evidence="2" id="KW-1185">Reference proteome</keyword>
<gene>
    <name evidence="1" type="ORF">Vadar_014199</name>
</gene>